<evidence type="ECO:0000313" key="3">
    <source>
        <dbReference type="EMBL" id="KIM53463.1"/>
    </source>
</evidence>
<evidence type="ECO:0000256" key="2">
    <source>
        <dbReference type="SAM" id="Phobius"/>
    </source>
</evidence>
<dbReference type="Proteomes" id="UP000053989">
    <property type="component" value="Unassembled WGS sequence"/>
</dbReference>
<evidence type="ECO:0000256" key="1">
    <source>
        <dbReference type="SAM" id="MobiDB-lite"/>
    </source>
</evidence>
<dbReference type="HOGENOM" id="CLU_2135015_0_0_1"/>
<reference evidence="4" key="2">
    <citation type="submission" date="2015-01" db="EMBL/GenBank/DDBJ databases">
        <title>Evolutionary Origins and Diversification of the Mycorrhizal Mutualists.</title>
        <authorList>
            <consortium name="DOE Joint Genome Institute"/>
            <consortium name="Mycorrhizal Genomics Consortium"/>
            <person name="Kohler A."/>
            <person name="Kuo A."/>
            <person name="Nagy L.G."/>
            <person name="Floudas D."/>
            <person name="Copeland A."/>
            <person name="Barry K.W."/>
            <person name="Cichocki N."/>
            <person name="Veneault-Fourrey C."/>
            <person name="LaButti K."/>
            <person name="Lindquist E.A."/>
            <person name="Lipzen A."/>
            <person name="Lundell T."/>
            <person name="Morin E."/>
            <person name="Murat C."/>
            <person name="Riley R."/>
            <person name="Ohm R."/>
            <person name="Sun H."/>
            <person name="Tunlid A."/>
            <person name="Henrissat B."/>
            <person name="Grigoriev I.V."/>
            <person name="Hibbett D.S."/>
            <person name="Martin F."/>
        </authorList>
    </citation>
    <scope>NUCLEOTIDE SEQUENCE [LARGE SCALE GENOMIC DNA]</scope>
    <source>
        <strain evidence="4">Foug A</strain>
    </source>
</reference>
<reference evidence="3 4" key="1">
    <citation type="submission" date="2014-04" db="EMBL/GenBank/DDBJ databases">
        <authorList>
            <consortium name="DOE Joint Genome Institute"/>
            <person name="Kuo A."/>
            <person name="Kohler A."/>
            <person name="Nagy L.G."/>
            <person name="Floudas D."/>
            <person name="Copeland A."/>
            <person name="Barry K.W."/>
            <person name="Cichocki N."/>
            <person name="Veneault-Fourrey C."/>
            <person name="LaButti K."/>
            <person name="Lindquist E.A."/>
            <person name="Lipzen A."/>
            <person name="Lundell T."/>
            <person name="Morin E."/>
            <person name="Murat C."/>
            <person name="Sun H."/>
            <person name="Tunlid A."/>
            <person name="Henrissat B."/>
            <person name="Grigoriev I.V."/>
            <person name="Hibbett D.S."/>
            <person name="Martin F."/>
            <person name="Nordberg H.P."/>
            <person name="Cantor M.N."/>
            <person name="Hua S.X."/>
        </authorList>
    </citation>
    <scope>NUCLEOTIDE SEQUENCE [LARGE SCALE GENOMIC DNA]</scope>
    <source>
        <strain evidence="3 4">Foug A</strain>
    </source>
</reference>
<sequence>MRGIDPPDTIKEAKSGIEIHPPSKHPSSPQGSHLSNSAAMRLAFLSLLIAPLVTIVAGAVISPEALAIIIIEQTKPMCSKDGLPCSTSKYCCNHNCSYGVCRAQEFSDALMEY</sequence>
<feature type="region of interest" description="Disordered" evidence="1">
    <location>
        <begin position="1"/>
        <end position="34"/>
    </location>
</feature>
<name>A0A0C2YUZ0_9AGAM</name>
<organism evidence="3 4">
    <name type="scientific">Scleroderma citrinum Foug A</name>
    <dbReference type="NCBI Taxonomy" id="1036808"/>
    <lineage>
        <taxon>Eukaryota</taxon>
        <taxon>Fungi</taxon>
        <taxon>Dikarya</taxon>
        <taxon>Basidiomycota</taxon>
        <taxon>Agaricomycotina</taxon>
        <taxon>Agaricomycetes</taxon>
        <taxon>Agaricomycetidae</taxon>
        <taxon>Boletales</taxon>
        <taxon>Sclerodermatineae</taxon>
        <taxon>Sclerodermataceae</taxon>
        <taxon>Scleroderma</taxon>
    </lineage>
</organism>
<keyword evidence="2" id="KW-0812">Transmembrane</keyword>
<feature type="compositionally biased region" description="Basic and acidic residues" evidence="1">
    <location>
        <begin position="8"/>
        <end position="17"/>
    </location>
</feature>
<dbReference type="AlphaFoldDB" id="A0A0C2YUZ0"/>
<keyword evidence="2" id="KW-0472">Membrane</keyword>
<dbReference type="EMBL" id="KN822180">
    <property type="protein sequence ID" value="KIM53463.1"/>
    <property type="molecule type" value="Genomic_DNA"/>
</dbReference>
<dbReference type="InParanoid" id="A0A0C2YUZ0"/>
<keyword evidence="4" id="KW-1185">Reference proteome</keyword>
<feature type="transmembrane region" description="Helical" evidence="2">
    <location>
        <begin position="42"/>
        <end position="71"/>
    </location>
</feature>
<gene>
    <name evidence="3" type="ORF">SCLCIDRAFT_31875</name>
</gene>
<keyword evidence="2" id="KW-1133">Transmembrane helix</keyword>
<evidence type="ECO:0000313" key="4">
    <source>
        <dbReference type="Proteomes" id="UP000053989"/>
    </source>
</evidence>
<accession>A0A0C2YUZ0</accession>
<feature type="compositionally biased region" description="Polar residues" evidence="1">
    <location>
        <begin position="25"/>
        <end position="34"/>
    </location>
</feature>
<proteinExistence type="predicted"/>
<protein>
    <submittedName>
        <fullName evidence="3">Uncharacterized protein</fullName>
    </submittedName>
</protein>